<sequence length="83" mass="8649">MKRLALLTAAATCTAVAAYAATEALSPGAATVIEIEVAPHELAECRETLQQVASMPAVTDDGTPLFFQSSEDLPQVRCVVSTV</sequence>
<gene>
    <name evidence="2" type="ORF">CLG85_13735</name>
</gene>
<comment type="caution">
    <text evidence="2">The sequence shown here is derived from an EMBL/GenBank/DDBJ whole genome shotgun (WGS) entry which is preliminary data.</text>
</comment>
<proteinExistence type="predicted"/>
<protein>
    <submittedName>
        <fullName evidence="2">Uncharacterized protein</fullName>
    </submittedName>
</protein>
<feature type="chain" id="PRO_5012404180" evidence="1">
    <location>
        <begin position="21"/>
        <end position="83"/>
    </location>
</feature>
<accession>A0A2A3JUW9</accession>
<dbReference type="EMBL" id="NTHN01000217">
    <property type="protein sequence ID" value="PBD18617.1"/>
    <property type="molecule type" value="Genomic_DNA"/>
</dbReference>
<name>A0A2A3JUW9_9RHOB</name>
<dbReference type="OrthoDB" id="7866522at2"/>
<feature type="signal peptide" evidence="1">
    <location>
        <begin position="1"/>
        <end position="20"/>
    </location>
</feature>
<reference evidence="2" key="1">
    <citation type="submission" date="2017-09" db="EMBL/GenBank/DDBJ databases">
        <title>Yangia sp. SAOS 153D whole genome sequencing.</title>
        <authorList>
            <person name="Verma A."/>
            <person name="Krishnamurthi S."/>
        </authorList>
    </citation>
    <scope>NUCLEOTIDE SEQUENCE [LARGE SCALE GENOMIC DNA]</scope>
    <source>
        <strain evidence="2">SAOS 153D</strain>
    </source>
</reference>
<keyword evidence="1" id="KW-0732">Signal</keyword>
<dbReference type="AlphaFoldDB" id="A0A2A3JUW9"/>
<evidence type="ECO:0000313" key="2">
    <source>
        <dbReference type="EMBL" id="PBD18617.1"/>
    </source>
</evidence>
<organism evidence="2">
    <name type="scientific">Alloyangia mangrovi</name>
    <dbReference type="NCBI Taxonomy" id="1779329"/>
    <lineage>
        <taxon>Bacteria</taxon>
        <taxon>Pseudomonadati</taxon>
        <taxon>Pseudomonadota</taxon>
        <taxon>Alphaproteobacteria</taxon>
        <taxon>Rhodobacterales</taxon>
        <taxon>Roseobacteraceae</taxon>
        <taxon>Alloyangia</taxon>
    </lineage>
</organism>
<evidence type="ECO:0000256" key="1">
    <source>
        <dbReference type="SAM" id="SignalP"/>
    </source>
</evidence>